<evidence type="ECO:0000313" key="1">
    <source>
        <dbReference type="EMBL" id="NDW45204.1"/>
    </source>
</evidence>
<dbReference type="Pfam" id="PF13704">
    <property type="entry name" value="Glyco_tranf_2_4"/>
    <property type="match status" value="1"/>
</dbReference>
<dbReference type="EMBL" id="JAAGOX010000011">
    <property type="protein sequence ID" value="NDW45204.1"/>
    <property type="molecule type" value="Genomic_DNA"/>
</dbReference>
<gene>
    <name evidence="1" type="ORF">G0P99_09550</name>
</gene>
<name>A0A6B2NS61_9RHOB</name>
<comment type="caution">
    <text evidence="1">The sequence shown here is derived from an EMBL/GenBank/DDBJ whole genome shotgun (WGS) entry which is preliminary data.</text>
</comment>
<accession>A0A6B2NS61</accession>
<protein>
    <recommendedName>
        <fullName evidence="2">Glycosyltransferase family 2 protein</fullName>
    </recommendedName>
</protein>
<dbReference type="AlphaFoldDB" id="A0A6B2NS61"/>
<sequence length="361" mass="40228">MYFRDAGTERVTWAVVATCRESLVLTLSFVTHHLAQGAAYVELYLDAPDPVQEAALARIPGCRVTVCDAAYWRETLGGPRPPANEKRQLRNAGRAYARAEADWIVHLDADEFIEADVPLADVLGALPDTVDYLHLPNLERVFDATRPQAQLFDGYMRAPLARGWPVQAEVLDPEVQPMLHRGIVAHSQGKSVVRSDRDCLMGIHSPRARSGRDALLHWPATTARVLHFDGLTGFHWIMKLLRGWSDRGGGAAAHGGLVPSRQAQIGYVDENRGDMFALLQLHQNLKALPPEDLARMEALGLVRRPQIDPGAALHAMGRAGDLSVRAFDDGLDFEVPDLDRHRKRWRRLYRMHFEDQGSVPA</sequence>
<proteinExistence type="predicted"/>
<dbReference type="RefSeq" id="WP_164129145.1">
    <property type="nucleotide sequence ID" value="NZ_JAAGOX010000011.1"/>
</dbReference>
<reference evidence="1" key="1">
    <citation type="submission" date="2020-02" db="EMBL/GenBank/DDBJ databases">
        <title>Delineation of the pyrene-degrading pathway in Roseobacter clade bacteria by genomic analysis.</title>
        <authorList>
            <person name="Zhou H."/>
            <person name="Wang H."/>
        </authorList>
    </citation>
    <scope>NUCLEOTIDE SEQUENCE</scope>
    <source>
        <strain evidence="1">PrR005</strain>
    </source>
</reference>
<organism evidence="1">
    <name type="scientific">Ruegeria sp. PrR005</name>
    <dbReference type="NCBI Taxonomy" id="2706882"/>
    <lineage>
        <taxon>Bacteria</taxon>
        <taxon>Pseudomonadati</taxon>
        <taxon>Pseudomonadota</taxon>
        <taxon>Alphaproteobacteria</taxon>
        <taxon>Rhodobacterales</taxon>
        <taxon>Roseobacteraceae</taxon>
        <taxon>Ruegeria</taxon>
    </lineage>
</organism>
<evidence type="ECO:0008006" key="2">
    <source>
        <dbReference type="Google" id="ProtNLM"/>
    </source>
</evidence>